<evidence type="ECO:0000256" key="2">
    <source>
        <dbReference type="SAM" id="MobiDB-lite"/>
    </source>
</evidence>
<feature type="region of interest" description="Disordered" evidence="2">
    <location>
        <begin position="1"/>
        <end position="30"/>
    </location>
</feature>
<dbReference type="AlphaFoldDB" id="A0A5B6ZFE7"/>
<dbReference type="InterPro" id="IPR000195">
    <property type="entry name" value="Rab-GAP-TBC_dom"/>
</dbReference>
<sequence length="838" mass="92625">MSPAQIEPTLPESSSVVHSPSTSVSERSVGENRRFADLRGVQWRIDLGILPSSSSSIDDLRRVTANSRRRYAALRRRLLVGLPVPKDESNSPDLVMDNPLSQDPDSVWGRFFRNAELERMVDQDLSLLYPEHGSYFQTPGCQGMLRRILLLWCLRHPEYGYRQGMHELLAPLLYVLHVDVGHLSQMQKLYEDHFTDKFDGFSFHESDLTYNFDFKKFSESMEDEFDSQKSSVKISSLDELDPKIQAIVLLSDAYGAEGELGVVLSEKFMEHDAYSMFDALMNGASGAVAMAEFFSPAALGGSHTGLPPVIEASSAVYHLLSIVDSSLHTHLVELGVEPQYFALRWLRVLYGREFALEDLLIIWDEIFASDNSYLNRSAENDVGSSFGVLSSPRGAFISAIAVSMILYLRSSLLATENATSCLQRLLNFPENINLKKLIAKAKSLQALALDANNSTPLPTHNGAYDWSKSMVVRGHSLSPDSISPRTPLSLVPDSYWEEKWRVLHKAEELKQGSLEKQVSNRKKGWSEKMRFTLSRAESAPSPSKGNSRKKDPKSVRRSLLEDLSRQLGSEEDTEIIVCNEDLGQNHPPSVEVEVDVQDVDDKNFTCTVEERHLGGNAGSEENSFIFSDPPSPSSGANDQENESERSSVASNLSADENDVEPNNVESCRTNPEVSPILVSNSPDDILSKSGQNDDTVGKTATGLKERKLLSGKFQWFWKFGRNGGEGTSEKGASEATKASNGGNNQNNTESPSTADGLNSSSVISKGDAMDQNVMVTLRNLGQSMLENIQVIESVFQQDRGQVGSLESFSKNVLVGRGQVTAMAALKELRKISNLLSEM</sequence>
<accession>A0A5B6ZFE7</accession>
<dbReference type="Pfam" id="PF00566">
    <property type="entry name" value="RabGAP-TBC"/>
    <property type="match status" value="2"/>
</dbReference>
<feature type="region of interest" description="Disordered" evidence="2">
    <location>
        <begin position="612"/>
        <end position="699"/>
    </location>
</feature>
<evidence type="ECO:0000259" key="3">
    <source>
        <dbReference type="PROSITE" id="PS50086"/>
    </source>
</evidence>
<organism evidence="4">
    <name type="scientific">Davidia involucrata</name>
    <name type="common">Dove tree</name>
    <dbReference type="NCBI Taxonomy" id="16924"/>
    <lineage>
        <taxon>Eukaryota</taxon>
        <taxon>Viridiplantae</taxon>
        <taxon>Streptophyta</taxon>
        <taxon>Embryophyta</taxon>
        <taxon>Tracheophyta</taxon>
        <taxon>Spermatophyta</taxon>
        <taxon>Magnoliopsida</taxon>
        <taxon>eudicotyledons</taxon>
        <taxon>Gunneridae</taxon>
        <taxon>Pentapetalae</taxon>
        <taxon>asterids</taxon>
        <taxon>Cornales</taxon>
        <taxon>Nyssaceae</taxon>
        <taxon>Davidia</taxon>
    </lineage>
</organism>
<feature type="compositionally biased region" description="Low complexity" evidence="2">
    <location>
        <begin position="13"/>
        <end position="25"/>
    </location>
</feature>
<dbReference type="PROSITE" id="PS50086">
    <property type="entry name" value="TBC_RABGAP"/>
    <property type="match status" value="1"/>
</dbReference>
<protein>
    <recommendedName>
        <fullName evidence="3">Rab-GAP TBC domain-containing protein</fullName>
    </recommendedName>
</protein>
<feature type="domain" description="Rab-GAP TBC" evidence="3">
    <location>
        <begin position="33"/>
        <end position="370"/>
    </location>
</feature>
<proteinExistence type="predicted"/>
<reference evidence="4" key="1">
    <citation type="submission" date="2019-08" db="EMBL/GenBank/DDBJ databases">
        <title>Reference gene set and small RNA set construction with multiple tissues from Davidia involucrata Baill.</title>
        <authorList>
            <person name="Yang H."/>
            <person name="Zhou C."/>
            <person name="Li G."/>
            <person name="Wang J."/>
            <person name="Gao P."/>
            <person name="Wang M."/>
            <person name="Wang R."/>
            <person name="Zhao Y."/>
        </authorList>
    </citation>
    <scope>NUCLEOTIDE SEQUENCE</scope>
    <source>
        <tissue evidence="4">Mixed with DoveR01_LX</tissue>
    </source>
</reference>
<evidence type="ECO:0000256" key="1">
    <source>
        <dbReference type="ARBA" id="ARBA00022468"/>
    </source>
</evidence>
<dbReference type="FunFam" id="1.10.472.80:FF:000034">
    <property type="entry name" value="TBC1 domain family member 5"/>
    <property type="match status" value="1"/>
</dbReference>
<evidence type="ECO:0000313" key="4">
    <source>
        <dbReference type="EMBL" id="MPA42794.1"/>
    </source>
</evidence>
<dbReference type="EMBL" id="GHES01012235">
    <property type="protein sequence ID" value="MPA42794.1"/>
    <property type="molecule type" value="Transcribed_RNA"/>
</dbReference>
<dbReference type="GO" id="GO:0005096">
    <property type="term" value="F:GTPase activator activity"/>
    <property type="evidence" value="ECO:0007669"/>
    <property type="project" value="UniProtKB-KW"/>
</dbReference>
<feature type="compositionally biased region" description="Polar residues" evidence="2">
    <location>
        <begin position="736"/>
        <end position="763"/>
    </location>
</feature>
<dbReference type="Gene3D" id="1.10.472.80">
    <property type="entry name" value="Ypt/Rab-GAP domain of gyp1p, domain 3"/>
    <property type="match status" value="1"/>
</dbReference>
<name>A0A5B6ZFE7_DAVIN</name>
<feature type="compositionally biased region" description="Basic and acidic residues" evidence="2">
    <location>
        <begin position="548"/>
        <end position="557"/>
    </location>
</feature>
<feature type="region of interest" description="Disordered" evidence="2">
    <location>
        <begin position="724"/>
        <end position="765"/>
    </location>
</feature>
<dbReference type="PANTHER" id="PTHR22957">
    <property type="entry name" value="TBC1 DOMAIN FAMILY MEMBER GTPASE-ACTIVATING PROTEIN"/>
    <property type="match status" value="1"/>
</dbReference>
<gene>
    <name evidence="4" type="ORF">Din_012235</name>
</gene>
<dbReference type="InterPro" id="IPR035969">
    <property type="entry name" value="Rab-GAP_TBC_sf"/>
</dbReference>
<dbReference type="Gene3D" id="1.10.8.270">
    <property type="entry name" value="putative rabgap domain of human tbc1 domain family member 14 like domains"/>
    <property type="match status" value="1"/>
</dbReference>
<dbReference type="PANTHER" id="PTHR22957:SF337">
    <property type="entry name" value="TBC1 DOMAIN FAMILY MEMBER 5"/>
    <property type="match status" value="1"/>
</dbReference>
<keyword evidence="1" id="KW-0343">GTPase activation</keyword>
<feature type="compositionally biased region" description="Polar residues" evidence="2">
    <location>
        <begin position="663"/>
        <end position="694"/>
    </location>
</feature>
<feature type="region of interest" description="Disordered" evidence="2">
    <location>
        <begin position="514"/>
        <end position="557"/>
    </location>
</feature>
<dbReference type="SMART" id="SM00164">
    <property type="entry name" value="TBC"/>
    <property type="match status" value="1"/>
</dbReference>
<dbReference type="SUPFAM" id="SSF47923">
    <property type="entry name" value="Ypt/Rab-GAP domain of gyp1p"/>
    <property type="match status" value="2"/>
</dbReference>